<name>A0A8E2E0E6_9PEZI</name>
<proteinExistence type="predicted"/>
<dbReference type="InterPro" id="IPR036047">
    <property type="entry name" value="F-box-like_dom_sf"/>
</dbReference>
<dbReference type="EMBL" id="KV745402">
    <property type="protein sequence ID" value="OCK74861.1"/>
    <property type="molecule type" value="Genomic_DNA"/>
</dbReference>
<dbReference type="InterPro" id="IPR056867">
    <property type="entry name" value="LRR_15"/>
</dbReference>
<dbReference type="Proteomes" id="UP000250266">
    <property type="component" value="Unassembled WGS sequence"/>
</dbReference>
<feature type="domain" description="Leucine-rich repeat" evidence="1">
    <location>
        <begin position="259"/>
        <end position="438"/>
    </location>
</feature>
<dbReference type="OrthoDB" id="2520703at2759"/>
<evidence type="ECO:0000313" key="3">
    <source>
        <dbReference type="Proteomes" id="UP000250266"/>
    </source>
</evidence>
<dbReference type="InterPro" id="IPR032675">
    <property type="entry name" value="LRR_dom_sf"/>
</dbReference>
<dbReference type="AlphaFoldDB" id="A0A8E2E0E6"/>
<dbReference type="SUPFAM" id="SSF81383">
    <property type="entry name" value="F-box domain"/>
    <property type="match status" value="1"/>
</dbReference>
<evidence type="ECO:0000313" key="2">
    <source>
        <dbReference type="EMBL" id="OCK74861.1"/>
    </source>
</evidence>
<keyword evidence="3" id="KW-1185">Reference proteome</keyword>
<sequence>MSCTNRQCQVTYTRLPHHTITIVNPQTKHSRNHPSKKHPFGTLPKTTVHSGNSTMATIKDLPNELLIEILSSIPKTEKKTFWSLCLTSKLFRALAEPLLYHSYQFYYQYNSPSLSFITSVANRPELALHVRSVVIDGWQLKHYPKNPQLGTQTQALLRQAAERFRYPPAYINKWKGDLSNSVDDARFALMLLLTAKLEELSLIFPSYDIEIKDPWFLRLVDKALDDPVRIRFHEFRHLKTLKVAYSEFAHGGFLLTTFAPLFRLPALRTFEATKCFQPNDMPAYHWPEKSSSMESITFHQSQLSREALHALLRACKGIKHFNFGWTCMVPLSEEPQHIDYIALDSSLRTQQHSLETLSLSFADIRAEELWAFDPNVIGSLRSLRAFPNLKSITVPVNALLDFAANTSADPSIAARAQLANLLPSSLERLRFVNRIYRHVVRFQQLQGFADHALGLFPRFKHLEVCSSDVENEDWTLLRDRLREREVVLVVNA</sequence>
<dbReference type="SUPFAM" id="SSF52047">
    <property type="entry name" value="RNI-like"/>
    <property type="match status" value="1"/>
</dbReference>
<dbReference type="Pfam" id="PF24969">
    <property type="entry name" value="LRR_15"/>
    <property type="match status" value="1"/>
</dbReference>
<evidence type="ECO:0000259" key="1">
    <source>
        <dbReference type="Pfam" id="PF24969"/>
    </source>
</evidence>
<organism evidence="2 3">
    <name type="scientific">Lepidopterella palustris CBS 459.81</name>
    <dbReference type="NCBI Taxonomy" id="1314670"/>
    <lineage>
        <taxon>Eukaryota</taxon>
        <taxon>Fungi</taxon>
        <taxon>Dikarya</taxon>
        <taxon>Ascomycota</taxon>
        <taxon>Pezizomycotina</taxon>
        <taxon>Dothideomycetes</taxon>
        <taxon>Pleosporomycetidae</taxon>
        <taxon>Mytilinidiales</taxon>
        <taxon>Argynnaceae</taxon>
        <taxon>Lepidopterella</taxon>
    </lineage>
</organism>
<gene>
    <name evidence="2" type="ORF">K432DRAFT_185812</name>
</gene>
<accession>A0A8E2E0E6</accession>
<dbReference type="Gene3D" id="3.80.10.10">
    <property type="entry name" value="Ribonuclease Inhibitor"/>
    <property type="match status" value="1"/>
</dbReference>
<reference evidence="2 3" key="1">
    <citation type="journal article" date="2016" name="Nat. Commun.">
        <title>Ectomycorrhizal ecology is imprinted in the genome of the dominant symbiotic fungus Cenococcum geophilum.</title>
        <authorList>
            <consortium name="DOE Joint Genome Institute"/>
            <person name="Peter M."/>
            <person name="Kohler A."/>
            <person name="Ohm R.A."/>
            <person name="Kuo A."/>
            <person name="Krutzmann J."/>
            <person name="Morin E."/>
            <person name="Arend M."/>
            <person name="Barry K.W."/>
            <person name="Binder M."/>
            <person name="Choi C."/>
            <person name="Clum A."/>
            <person name="Copeland A."/>
            <person name="Grisel N."/>
            <person name="Haridas S."/>
            <person name="Kipfer T."/>
            <person name="LaButti K."/>
            <person name="Lindquist E."/>
            <person name="Lipzen A."/>
            <person name="Maire R."/>
            <person name="Meier B."/>
            <person name="Mihaltcheva S."/>
            <person name="Molinier V."/>
            <person name="Murat C."/>
            <person name="Poggeler S."/>
            <person name="Quandt C.A."/>
            <person name="Sperisen C."/>
            <person name="Tritt A."/>
            <person name="Tisserant E."/>
            <person name="Crous P.W."/>
            <person name="Henrissat B."/>
            <person name="Nehls U."/>
            <person name="Egli S."/>
            <person name="Spatafora J.W."/>
            <person name="Grigoriev I.V."/>
            <person name="Martin F.M."/>
        </authorList>
    </citation>
    <scope>NUCLEOTIDE SEQUENCE [LARGE SCALE GENOMIC DNA]</scope>
    <source>
        <strain evidence="2 3">CBS 459.81</strain>
    </source>
</reference>
<protein>
    <recommendedName>
        <fullName evidence="1">Leucine-rich repeat domain-containing protein</fullName>
    </recommendedName>
</protein>